<dbReference type="VEuPathDB" id="FungiDB:ASPFODRAFT_154615"/>
<dbReference type="Gene3D" id="3.30.465.10">
    <property type="match status" value="1"/>
</dbReference>
<dbReference type="FunFam" id="3.30.70.2740:FF:000001">
    <property type="entry name" value="D-lactate dehydrogenase mitochondrial"/>
    <property type="match status" value="1"/>
</dbReference>
<dbReference type="GO" id="GO:1903457">
    <property type="term" value="P:lactate catabolic process"/>
    <property type="evidence" value="ECO:0007669"/>
    <property type="project" value="TreeGrafter"/>
</dbReference>
<reference evidence="14" key="2">
    <citation type="submission" date="2016-02" db="EMBL/GenBank/DDBJ databases">
        <title>Genome sequencing of Aspergillus luchuensis NBRC 4314.</title>
        <authorList>
            <person name="Yamada O."/>
        </authorList>
    </citation>
    <scope>NUCLEOTIDE SEQUENCE [LARGE SCALE GENOMIC DNA]</scope>
    <source>
        <strain evidence="14">RIB 2604</strain>
    </source>
</reference>
<keyword evidence="7" id="KW-0560">Oxidoreductase</keyword>
<evidence type="ECO:0000256" key="3">
    <source>
        <dbReference type="ARBA" id="ARBA00008000"/>
    </source>
</evidence>
<dbReference type="PROSITE" id="PS51387">
    <property type="entry name" value="FAD_PCMH"/>
    <property type="match status" value="1"/>
</dbReference>
<feature type="domain" description="FAD-binding PCMH-type" evidence="12">
    <location>
        <begin position="171"/>
        <end position="348"/>
    </location>
</feature>
<comment type="subcellular location">
    <subcellularLocation>
        <location evidence="2">Mitochondrion</location>
    </subcellularLocation>
</comment>
<organism evidence="13 14">
    <name type="scientific">Aspergillus kawachii</name>
    <name type="common">White koji mold</name>
    <name type="synonym">Aspergillus awamori var. kawachi</name>
    <dbReference type="NCBI Taxonomy" id="1069201"/>
    <lineage>
        <taxon>Eukaryota</taxon>
        <taxon>Fungi</taxon>
        <taxon>Dikarya</taxon>
        <taxon>Ascomycota</taxon>
        <taxon>Pezizomycotina</taxon>
        <taxon>Eurotiomycetes</taxon>
        <taxon>Eurotiomycetidae</taxon>
        <taxon>Eurotiales</taxon>
        <taxon>Aspergillaceae</taxon>
        <taxon>Aspergillus</taxon>
        <taxon>Aspergillus subgen. Circumdati</taxon>
    </lineage>
</organism>
<dbReference type="InterPro" id="IPR016171">
    <property type="entry name" value="Vanillyl_alc_oxidase_C-sub2"/>
</dbReference>
<dbReference type="Proteomes" id="UP000075230">
    <property type="component" value="Unassembled WGS sequence"/>
</dbReference>
<dbReference type="SUPFAM" id="SSF55103">
    <property type="entry name" value="FAD-linked oxidases, C-terminal domain"/>
    <property type="match status" value="1"/>
</dbReference>
<dbReference type="InterPro" id="IPR004113">
    <property type="entry name" value="FAD-bd_oxidored_4_C"/>
</dbReference>
<evidence type="ECO:0000313" key="13">
    <source>
        <dbReference type="EMBL" id="GAT28190.1"/>
    </source>
</evidence>
<dbReference type="PANTHER" id="PTHR11748:SF111">
    <property type="entry name" value="D-LACTATE DEHYDROGENASE, MITOCHONDRIAL-RELATED"/>
    <property type="match status" value="1"/>
</dbReference>
<dbReference type="EC" id="1.1.2.4" evidence="9"/>
<reference evidence="13 14" key="1">
    <citation type="journal article" date="2016" name="DNA Res.">
        <title>Genome sequence of Aspergillus luchuensis NBRC 4314.</title>
        <authorList>
            <person name="Yamada O."/>
            <person name="Machida M."/>
            <person name="Hosoyama A."/>
            <person name="Goto M."/>
            <person name="Takahashi T."/>
            <person name="Futagami T."/>
            <person name="Yamagata Y."/>
            <person name="Takeuchi M."/>
            <person name="Kobayashi T."/>
            <person name="Koike H."/>
            <person name="Abe K."/>
            <person name="Asai K."/>
            <person name="Arita M."/>
            <person name="Fujita N."/>
            <person name="Fukuda K."/>
            <person name="Higa K."/>
            <person name="Horikawa H."/>
            <person name="Ishikawa T."/>
            <person name="Jinno K."/>
            <person name="Kato Y."/>
            <person name="Kirimura K."/>
            <person name="Mizutani O."/>
            <person name="Nakasone K."/>
            <person name="Sano M."/>
            <person name="Shiraishi Y."/>
            <person name="Tsukahara M."/>
            <person name="Gomi K."/>
        </authorList>
    </citation>
    <scope>NUCLEOTIDE SEQUENCE [LARGE SCALE GENOMIC DNA]</scope>
    <source>
        <strain evidence="13 14">RIB 2604</strain>
    </source>
</reference>
<dbReference type="GO" id="GO:0005739">
    <property type="term" value="C:mitochondrion"/>
    <property type="evidence" value="ECO:0007669"/>
    <property type="project" value="UniProtKB-SubCell"/>
</dbReference>
<comment type="cofactor">
    <cofactor evidence="1">
        <name>FAD</name>
        <dbReference type="ChEBI" id="CHEBI:57692"/>
    </cofactor>
</comment>
<dbReference type="PANTHER" id="PTHR11748">
    <property type="entry name" value="D-LACTATE DEHYDROGENASE"/>
    <property type="match status" value="1"/>
</dbReference>
<evidence type="ECO:0000313" key="14">
    <source>
        <dbReference type="Proteomes" id="UP000075230"/>
    </source>
</evidence>
<dbReference type="EMBL" id="BCWF01000024">
    <property type="protein sequence ID" value="GAT28190.1"/>
    <property type="molecule type" value="Genomic_DNA"/>
</dbReference>
<evidence type="ECO:0000256" key="1">
    <source>
        <dbReference type="ARBA" id="ARBA00001974"/>
    </source>
</evidence>
<dbReference type="FunFam" id="3.30.465.10:FF:000014">
    <property type="entry name" value="D-lactate dehydrogenase (Cytochrome), putative"/>
    <property type="match status" value="1"/>
</dbReference>
<dbReference type="Gene3D" id="3.30.70.2740">
    <property type="match status" value="1"/>
</dbReference>
<feature type="region of interest" description="Disordered" evidence="11">
    <location>
        <begin position="40"/>
        <end position="73"/>
    </location>
</feature>
<proteinExistence type="inferred from homology"/>
<keyword evidence="5" id="KW-0274">FAD</keyword>
<evidence type="ECO:0000256" key="2">
    <source>
        <dbReference type="ARBA" id="ARBA00004173"/>
    </source>
</evidence>
<dbReference type="InterPro" id="IPR036318">
    <property type="entry name" value="FAD-bd_PCMH-like_sf"/>
</dbReference>
<evidence type="ECO:0000256" key="11">
    <source>
        <dbReference type="SAM" id="MobiDB-lite"/>
    </source>
</evidence>
<evidence type="ECO:0000256" key="6">
    <source>
        <dbReference type="ARBA" id="ARBA00022946"/>
    </source>
</evidence>
<evidence type="ECO:0000256" key="5">
    <source>
        <dbReference type="ARBA" id="ARBA00022827"/>
    </source>
</evidence>
<comment type="similarity">
    <text evidence="3">Belongs to the FAD-binding oxidoreductase/transferase type 4 family.</text>
</comment>
<sequence length="599" mass="65429">MRPLSQVPRAFPAHFRALQCRPSALSPRYSFPLQGAVRWSGSSKAGHKNDANAGQENGANTGPSGNRSGSRTSGRTLLASALAAGVGYAYAVTSGQSQSLNSKHPKYGSAKDFEKVENYPALPCSQYINIYMYSILCAIAELRATLGDEVISTDKDDLQQHGFSEWSSVNADRLPVAIAYPASTEDVSKIAKICHKYKMPMIPYSGGSSLEANFSAPLGGLTIDFVTMNKILELHESDMDVVVQPSIQWMDLNEKIKDSGLFFPVDPGPSAMIGGMIGTNCSGTNAVRYGTMKDWVINLTVVLADGRVIKTRRRPRKTSAGYNLTGMFVGSEGTLGIVTEATLKLTPIPEQTRVGVVTFPTVRDAASTAMQLVRKGIQVQCMEILDEIQMDVINRAGGTGRTWKKLPTLFFKFSGTKAGVADSINLTKALAKNNNASSFEFARDEREAHDLWSARKQSLWSMLALRERGSEVWSTDVSVPISRLPDIIEISKKELDDLGIFASILGHIGDGNFHASILYDRTIQEERERVEKVVYDMVDRALEMEGSCTGEHGVGLGKKDSLKKELGPATIGIMRSIKKSLDPHWLLNPGKIFDYEDEA</sequence>
<evidence type="ECO:0000256" key="4">
    <source>
        <dbReference type="ARBA" id="ARBA00022630"/>
    </source>
</evidence>
<name>A0A146FQV5_ASPKA</name>
<dbReference type="Pfam" id="PF02913">
    <property type="entry name" value="FAD-oxidase_C"/>
    <property type="match status" value="1"/>
</dbReference>
<dbReference type="FunFam" id="1.10.45.10:FF:000001">
    <property type="entry name" value="D-lactate dehydrogenase mitochondrial"/>
    <property type="match status" value="1"/>
</dbReference>
<dbReference type="AlphaFoldDB" id="A0A146FQV5"/>
<accession>A0A146FQV5</accession>
<feature type="compositionally biased region" description="Low complexity" evidence="11">
    <location>
        <begin position="60"/>
        <end position="73"/>
    </location>
</feature>
<dbReference type="GO" id="GO:0071949">
    <property type="term" value="F:FAD binding"/>
    <property type="evidence" value="ECO:0007669"/>
    <property type="project" value="InterPro"/>
</dbReference>
<dbReference type="InterPro" id="IPR016166">
    <property type="entry name" value="FAD-bd_PCMH"/>
</dbReference>
<keyword evidence="6" id="KW-0809">Transit peptide</keyword>
<evidence type="ECO:0000256" key="8">
    <source>
        <dbReference type="ARBA" id="ARBA00023128"/>
    </source>
</evidence>
<keyword evidence="8" id="KW-0496">Mitochondrion</keyword>
<dbReference type="InterPro" id="IPR006094">
    <property type="entry name" value="Oxid_FAD_bind_N"/>
</dbReference>
<dbReference type="Gene3D" id="1.10.45.10">
    <property type="entry name" value="Vanillyl-alcohol Oxidase, Chain A, domain 4"/>
    <property type="match status" value="1"/>
</dbReference>
<dbReference type="Pfam" id="PF01565">
    <property type="entry name" value="FAD_binding_4"/>
    <property type="match status" value="1"/>
</dbReference>
<dbReference type="GO" id="GO:0008720">
    <property type="term" value="F:D-lactate dehydrogenase (NAD+) activity"/>
    <property type="evidence" value="ECO:0007669"/>
    <property type="project" value="TreeGrafter"/>
</dbReference>
<evidence type="ECO:0000256" key="9">
    <source>
        <dbReference type="ARBA" id="ARBA00038897"/>
    </source>
</evidence>
<dbReference type="SUPFAM" id="SSF56176">
    <property type="entry name" value="FAD-binding/transporter-associated domain-like"/>
    <property type="match status" value="1"/>
</dbReference>
<keyword evidence="4" id="KW-0285">Flavoprotein</keyword>
<gene>
    <name evidence="13" type="ORF">RIB2604_02502670</name>
</gene>
<evidence type="ECO:0000256" key="7">
    <source>
        <dbReference type="ARBA" id="ARBA00023002"/>
    </source>
</evidence>
<comment type="caution">
    <text evidence="13">The sequence shown here is derived from an EMBL/GenBank/DDBJ whole genome shotgun (WGS) entry which is preliminary data.</text>
</comment>
<dbReference type="GO" id="GO:0004458">
    <property type="term" value="F:D-lactate dehydrogenase (cytochrome) activity"/>
    <property type="evidence" value="ECO:0007669"/>
    <property type="project" value="UniProtKB-EC"/>
</dbReference>
<evidence type="ECO:0000259" key="12">
    <source>
        <dbReference type="PROSITE" id="PS51387"/>
    </source>
</evidence>
<protein>
    <recommendedName>
        <fullName evidence="9">D-lactate dehydrogenase (cytochrome)</fullName>
        <ecNumber evidence="9">1.1.2.4</ecNumber>
    </recommendedName>
</protein>
<comment type="catalytic activity">
    <reaction evidence="10">
        <text>(R)-lactate + 2 Fe(III)-[cytochrome c] = 2 Fe(II)-[cytochrome c] + pyruvate + 2 H(+)</text>
        <dbReference type="Rhea" id="RHEA:13521"/>
        <dbReference type="Rhea" id="RHEA-COMP:10350"/>
        <dbReference type="Rhea" id="RHEA-COMP:14399"/>
        <dbReference type="ChEBI" id="CHEBI:15361"/>
        <dbReference type="ChEBI" id="CHEBI:15378"/>
        <dbReference type="ChEBI" id="CHEBI:16004"/>
        <dbReference type="ChEBI" id="CHEBI:29033"/>
        <dbReference type="ChEBI" id="CHEBI:29034"/>
        <dbReference type="EC" id="1.1.2.4"/>
    </reaction>
</comment>
<dbReference type="InterPro" id="IPR016164">
    <property type="entry name" value="FAD-linked_Oxase-like_C"/>
</dbReference>
<dbReference type="InterPro" id="IPR016169">
    <property type="entry name" value="FAD-bd_PCMH_sub2"/>
</dbReference>
<evidence type="ECO:0000256" key="10">
    <source>
        <dbReference type="ARBA" id="ARBA00051436"/>
    </source>
</evidence>